<organism evidence="1 2">
    <name type="scientific">Rhizopus delemar (strain RA 99-880 / ATCC MYA-4621 / FGSC 9543 / NRRL 43880)</name>
    <name type="common">Mucormycosis agent</name>
    <name type="synonym">Rhizopus arrhizus var. delemar</name>
    <dbReference type="NCBI Taxonomy" id="246409"/>
    <lineage>
        <taxon>Eukaryota</taxon>
        <taxon>Fungi</taxon>
        <taxon>Fungi incertae sedis</taxon>
        <taxon>Mucoromycota</taxon>
        <taxon>Mucoromycotina</taxon>
        <taxon>Mucoromycetes</taxon>
        <taxon>Mucorales</taxon>
        <taxon>Mucorineae</taxon>
        <taxon>Rhizopodaceae</taxon>
        <taxon>Rhizopus</taxon>
    </lineage>
</organism>
<evidence type="ECO:0000313" key="2">
    <source>
        <dbReference type="Proteomes" id="UP000009138"/>
    </source>
</evidence>
<accession>I1CR39</accession>
<sequence length="58" mass="6775">MFMPDKRYIRIPIISGYNSSYVFMSIDSISCCYMASVRRPAVKYISLYVYDHIKGNLP</sequence>
<dbReference type="VEuPathDB" id="FungiDB:RO3G_15630"/>
<dbReference type="Proteomes" id="UP000009138">
    <property type="component" value="Unassembled WGS sequence"/>
</dbReference>
<reference evidence="1 2" key="1">
    <citation type="journal article" date="2009" name="PLoS Genet.">
        <title>Genomic analysis of the basal lineage fungus Rhizopus oryzae reveals a whole-genome duplication.</title>
        <authorList>
            <person name="Ma L.-J."/>
            <person name="Ibrahim A.S."/>
            <person name="Skory C."/>
            <person name="Grabherr M.G."/>
            <person name="Burger G."/>
            <person name="Butler M."/>
            <person name="Elias M."/>
            <person name="Idnurm A."/>
            <person name="Lang B.F."/>
            <person name="Sone T."/>
            <person name="Abe A."/>
            <person name="Calvo S.E."/>
            <person name="Corrochano L.M."/>
            <person name="Engels R."/>
            <person name="Fu J."/>
            <person name="Hansberg W."/>
            <person name="Kim J.-M."/>
            <person name="Kodira C.D."/>
            <person name="Koehrsen M.J."/>
            <person name="Liu B."/>
            <person name="Miranda-Saavedra D."/>
            <person name="O'Leary S."/>
            <person name="Ortiz-Castellanos L."/>
            <person name="Poulter R."/>
            <person name="Rodriguez-Romero J."/>
            <person name="Ruiz-Herrera J."/>
            <person name="Shen Y.-Q."/>
            <person name="Zeng Q."/>
            <person name="Galagan J."/>
            <person name="Birren B.W."/>
            <person name="Cuomo C.A."/>
            <person name="Wickes B.L."/>
        </authorList>
    </citation>
    <scope>NUCLEOTIDE SEQUENCE [LARGE SCALE GENOMIC DNA]</scope>
    <source>
        <strain evidence="2">RA 99-880 / ATCC MYA-4621 / FGSC 9543 / NRRL 43880</strain>
    </source>
</reference>
<proteinExistence type="predicted"/>
<dbReference type="GeneID" id="93622595"/>
<dbReference type="AlphaFoldDB" id="I1CR39"/>
<name>I1CR39_RHIO9</name>
<dbReference type="EMBL" id="CH476748">
    <property type="protein sequence ID" value="EIE90919.1"/>
    <property type="molecule type" value="Genomic_DNA"/>
</dbReference>
<keyword evidence="2" id="KW-1185">Reference proteome</keyword>
<evidence type="ECO:0000313" key="1">
    <source>
        <dbReference type="EMBL" id="EIE90919.1"/>
    </source>
</evidence>
<dbReference type="InParanoid" id="I1CR39"/>
<gene>
    <name evidence="1" type="ORF">RO3G_15630</name>
</gene>
<protein>
    <submittedName>
        <fullName evidence="1">Uncharacterized protein</fullName>
    </submittedName>
</protein>
<dbReference type="RefSeq" id="XP_067526315.1">
    <property type="nucleotide sequence ID" value="XM_067670214.1"/>
</dbReference>